<comment type="caution">
    <text evidence="12">The sequence shown here is derived from an EMBL/GenBank/DDBJ whole genome shotgun (WGS) entry which is preliminary data.</text>
</comment>
<dbReference type="OrthoDB" id="9766715at2"/>
<name>A0A2U1JW22_9BACI</name>
<dbReference type="InterPro" id="IPR050771">
    <property type="entry name" value="Alpha-ketoacid_DH_E1_comp"/>
</dbReference>
<organism evidence="12 13">
    <name type="scientific">Pueribacillus theae</name>
    <dbReference type="NCBI Taxonomy" id="2171751"/>
    <lineage>
        <taxon>Bacteria</taxon>
        <taxon>Bacillati</taxon>
        <taxon>Bacillota</taxon>
        <taxon>Bacilli</taxon>
        <taxon>Bacillales</taxon>
        <taxon>Bacillaceae</taxon>
        <taxon>Pueribacillus</taxon>
    </lineage>
</organism>
<dbReference type="EMBL" id="QCZG01000032">
    <property type="protein sequence ID" value="PWA09023.1"/>
    <property type="molecule type" value="Genomic_DNA"/>
</dbReference>
<accession>A0A2U1JW22</accession>
<dbReference type="NCBIfam" id="TIGR03181">
    <property type="entry name" value="PDH_E1_alph_x"/>
    <property type="match status" value="1"/>
</dbReference>
<dbReference type="GO" id="GO:0004739">
    <property type="term" value="F:pyruvate dehydrogenase (acetyl-transferring) activity"/>
    <property type="evidence" value="ECO:0007669"/>
    <property type="project" value="UniProtKB-UniRule"/>
</dbReference>
<comment type="cofactor">
    <cofactor evidence="1 10">
        <name>thiamine diphosphate</name>
        <dbReference type="ChEBI" id="CHEBI:58937"/>
    </cofactor>
</comment>
<evidence type="ECO:0000256" key="9">
    <source>
        <dbReference type="ARBA" id="ARBA00051231"/>
    </source>
</evidence>
<comment type="catalytic activity">
    <reaction evidence="9 10">
        <text>N(6)-[(R)-lipoyl]-L-lysyl-[protein] + pyruvate + H(+) = N(6)-[(R)-S(8)-acetyldihydrolipoyl]-L-lysyl-[protein] + CO2</text>
        <dbReference type="Rhea" id="RHEA:19189"/>
        <dbReference type="Rhea" id="RHEA-COMP:10474"/>
        <dbReference type="Rhea" id="RHEA-COMP:10478"/>
        <dbReference type="ChEBI" id="CHEBI:15361"/>
        <dbReference type="ChEBI" id="CHEBI:15378"/>
        <dbReference type="ChEBI" id="CHEBI:16526"/>
        <dbReference type="ChEBI" id="CHEBI:83099"/>
        <dbReference type="ChEBI" id="CHEBI:83111"/>
        <dbReference type="EC" id="1.2.4.1"/>
    </reaction>
</comment>
<protein>
    <recommendedName>
        <fullName evidence="4 10">Pyruvate dehydrogenase E1 component subunit alpha</fullName>
        <ecNumber evidence="3 10">1.2.4.1</ecNumber>
    </recommendedName>
</protein>
<proteinExistence type="predicted"/>
<dbReference type="Gene3D" id="3.40.50.970">
    <property type="match status" value="1"/>
</dbReference>
<evidence type="ECO:0000256" key="2">
    <source>
        <dbReference type="ARBA" id="ARBA00011870"/>
    </source>
</evidence>
<keyword evidence="13" id="KW-1185">Reference proteome</keyword>
<evidence type="ECO:0000313" key="13">
    <source>
        <dbReference type="Proteomes" id="UP000245998"/>
    </source>
</evidence>
<evidence type="ECO:0000256" key="4">
    <source>
        <dbReference type="ARBA" id="ARBA00014159"/>
    </source>
</evidence>
<feature type="domain" description="Dehydrogenase E1 component" evidence="11">
    <location>
        <begin position="39"/>
        <end position="327"/>
    </location>
</feature>
<dbReference type="Proteomes" id="UP000245998">
    <property type="component" value="Unassembled WGS sequence"/>
</dbReference>
<dbReference type="GO" id="GO:0009083">
    <property type="term" value="P:branched-chain amino acid catabolic process"/>
    <property type="evidence" value="ECO:0007669"/>
    <property type="project" value="TreeGrafter"/>
</dbReference>
<evidence type="ECO:0000256" key="10">
    <source>
        <dbReference type="RuleBase" id="RU366007"/>
    </source>
</evidence>
<dbReference type="PANTHER" id="PTHR43380">
    <property type="entry name" value="2-OXOISOVALERATE DEHYDROGENASE SUBUNIT ALPHA, MITOCHONDRIAL"/>
    <property type="match status" value="1"/>
</dbReference>
<gene>
    <name evidence="12" type="primary">pdhA</name>
    <name evidence="12" type="ORF">DCC39_13730</name>
</gene>
<dbReference type="SUPFAM" id="SSF52518">
    <property type="entry name" value="Thiamin diphosphate-binding fold (THDP-binding)"/>
    <property type="match status" value="1"/>
</dbReference>
<sequence length="363" mass="40891">MFDENDLKHEFVQLLSEDGIVKNEGIPQLSNETLIELYEWMVKMRLFDEKMLRLQRQGRIGTYAPFSGQEAAQIGSAFALEKDDWIFPSYRELAAMMVHGYPMKQIILYTMGNLKGSQTPKDLNVFPVQIIIAAQTLHAAGCAIASKLKGEKHVTVSYFGDGATSQGDFHEALNIASVNKAPAIFFCSNNHWAISVPLQKQTASKTIAQKAVAYGMKGIQVDGNDILAVYQVMKDAVEQCRNGEGPILIEAVTYRQGPHTTADDPTRYRNDDEVKDWIERRDPLKRFYTFLQKKGLIDEGYESEIKKKFTEDIDRAVAEAEAVAQPTTDEAFDYVYDKPHKLLAEQKREVQRFLAAKEGNGHG</sequence>
<comment type="function">
    <text evidence="8 10">The pyruvate dehydrogenase complex catalyzes the overall conversion of pyruvate to acetyl-CoA and CO(2). It contains multiple copies of three enzymatic components: pyruvate dehydrogenase (E1), dihydrolipoamide acetyltransferase (E2) and lipoamide dehydrogenase (E3).</text>
</comment>
<comment type="subunit">
    <text evidence="2 10">Heterodimer of an alpha and a beta chain.</text>
</comment>
<evidence type="ECO:0000256" key="6">
    <source>
        <dbReference type="ARBA" id="ARBA00023052"/>
    </source>
</evidence>
<evidence type="ECO:0000313" key="12">
    <source>
        <dbReference type="EMBL" id="PWA09023.1"/>
    </source>
</evidence>
<evidence type="ECO:0000259" key="11">
    <source>
        <dbReference type="Pfam" id="PF00676"/>
    </source>
</evidence>
<dbReference type="PANTHER" id="PTHR43380:SF1">
    <property type="entry name" value="2-OXOISOVALERATE DEHYDROGENASE SUBUNIT ALPHA, MITOCHONDRIAL"/>
    <property type="match status" value="1"/>
</dbReference>
<evidence type="ECO:0000256" key="3">
    <source>
        <dbReference type="ARBA" id="ARBA00012281"/>
    </source>
</evidence>
<keyword evidence="5 10" id="KW-0560">Oxidoreductase</keyword>
<dbReference type="InterPro" id="IPR001017">
    <property type="entry name" value="DH_E1"/>
</dbReference>
<dbReference type="RefSeq" id="WP_116555471.1">
    <property type="nucleotide sequence ID" value="NZ_QCZG01000032.1"/>
</dbReference>
<dbReference type="CDD" id="cd02000">
    <property type="entry name" value="TPP_E1_PDC_ADC_BCADC"/>
    <property type="match status" value="1"/>
</dbReference>
<dbReference type="EC" id="1.2.4.1" evidence="3 10"/>
<reference evidence="12 13" key="1">
    <citation type="submission" date="2018-04" db="EMBL/GenBank/DDBJ databases">
        <title>Camelliibacillus theae gen. nov., sp. nov., isolated from Pu'er tea.</title>
        <authorList>
            <person name="Niu L."/>
        </authorList>
    </citation>
    <scope>NUCLEOTIDE SEQUENCE [LARGE SCALE GENOMIC DNA]</scope>
    <source>
        <strain evidence="12 13">T8</strain>
    </source>
</reference>
<evidence type="ECO:0000256" key="8">
    <source>
        <dbReference type="ARBA" id="ARBA00025211"/>
    </source>
</evidence>
<dbReference type="InterPro" id="IPR029061">
    <property type="entry name" value="THDP-binding"/>
</dbReference>
<dbReference type="InterPro" id="IPR017596">
    <property type="entry name" value="PdhA/BkdA"/>
</dbReference>
<evidence type="ECO:0000256" key="7">
    <source>
        <dbReference type="ARBA" id="ARBA00023317"/>
    </source>
</evidence>
<dbReference type="Pfam" id="PF00676">
    <property type="entry name" value="E1_dh"/>
    <property type="match status" value="1"/>
</dbReference>
<evidence type="ECO:0000256" key="5">
    <source>
        <dbReference type="ARBA" id="ARBA00023002"/>
    </source>
</evidence>
<evidence type="ECO:0000256" key="1">
    <source>
        <dbReference type="ARBA" id="ARBA00001964"/>
    </source>
</evidence>
<keyword evidence="7 10" id="KW-0670">Pyruvate</keyword>
<dbReference type="AlphaFoldDB" id="A0A2U1JW22"/>
<keyword evidence="6 10" id="KW-0786">Thiamine pyrophosphate</keyword>